<name>A0A564XXL8_HYMDI</name>
<dbReference type="SUPFAM" id="SSF53448">
    <property type="entry name" value="Nucleotide-diphospho-sugar transferases"/>
    <property type="match status" value="1"/>
</dbReference>
<keyword evidence="5" id="KW-0808">Transferase</keyword>
<dbReference type="EMBL" id="CABIJS010000011">
    <property type="protein sequence ID" value="VUZ39064.1"/>
    <property type="molecule type" value="Genomic_DNA"/>
</dbReference>
<dbReference type="GO" id="GO:0003983">
    <property type="term" value="F:UTP:glucose-1-phosphate uridylyltransferase activity"/>
    <property type="evidence" value="ECO:0007669"/>
    <property type="project" value="UniProtKB-EC"/>
</dbReference>
<evidence type="ECO:0000313" key="10">
    <source>
        <dbReference type="EMBL" id="VUZ39064.1"/>
    </source>
</evidence>
<evidence type="ECO:0000256" key="1">
    <source>
        <dbReference type="ARBA" id="ARBA00010401"/>
    </source>
</evidence>
<dbReference type="InterPro" id="IPR002618">
    <property type="entry name" value="UDPGP_fam"/>
</dbReference>
<dbReference type="InterPro" id="IPR016267">
    <property type="entry name" value="UDPGP_trans"/>
</dbReference>
<evidence type="ECO:0000256" key="2">
    <source>
        <dbReference type="ARBA" id="ARBA00011823"/>
    </source>
</evidence>
<dbReference type="Proteomes" id="UP000321570">
    <property type="component" value="Unassembled WGS sequence"/>
</dbReference>
<comment type="catalytic activity">
    <reaction evidence="9">
        <text>alpha-D-glucose 1-phosphate + UTP + H(+) = UDP-alpha-D-glucose + diphosphate</text>
        <dbReference type="Rhea" id="RHEA:19889"/>
        <dbReference type="ChEBI" id="CHEBI:15378"/>
        <dbReference type="ChEBI" id="CHEBI:33019"/>
        <dbReference type="ChEBI" id="CHEBI:46398"/>
        <dbReference type="ChEBI" id="CHEBI:58601"/>
        <dbReference type="ChEBI" id="CHEBI:58885"/>
        <dbReference type="EC" id="2.7.7.9"/>
    </reaction>
    <physiologicalReaction direction="left-to-right" evidence="9">
        <dbReference type="Rhea" id="RHEA:19890"/>
    </physiologicalReaction>
</comment>
<dbReference type="PANTHER" id="PTHR43511">
    <property type="match status" value="1"/>
</dbReference>
<protein>
    <recommendedName>
        <fullName evidence="4">UTP--glucose-1-phosphate uridylyltransferase</fullName>
        <ecNumber evidence="3">2.7.7.9</ecNumber>
    </recommendedName>
    <alternativeName>
        <fullName evidence="8">UDP-glucose pyrophosphorylase</fullName>
    </alternativeName>
</protein>
<dbReference type="InterPro" id="IPR029044">
    <property type="entry name" value="Nucleotide-diphossugar_trans"/>
</dbReference>
<evidence type="ECO:0000256" key="4">
    <source>
        <dbReference type="ARBA" id="ARBA00019048"/>
    </source>
</evidence>
<comment type="subunit">
    <text evidence="2">Homooctamer.</text>
</comment>
<dbReference type="AlphaFoldDB" id="A0A564XXL8"/>
<keyword evidence="6" id="KW-0548">Nucleotidyltransferase</keyword>
<evidence type="ECO:0000256" key="8">
    <source>
        <dbReference type="ARBA" id="ARBA00031959"/>
    </source>
</evidence>
<gene>
    <name evidence="10" type="ORF">WMSIL1_LOCUS382</name>
</gene>
<dbReference type="EC" id="2.7.7.9" evidence="3"/>
<dbReference type="GO" id="GO:0005978">
    <property type="term" value="P:glycogen biosynthetic process"/>
    <property type="evidence" value="ECO:0007669"/>
    <property type="project" value="UniProtKB-UniPathway"/>
</dbReference>
<sequence>MRDVMGRMCFHSDCPYFDKKDFLQLHRRFINLNNLEPLKWENIQHVDERHIKSYNRLSEPTEQEITSALSKLVVLKLNGGLGTSMNCNGAKSLIPVKNGKTFLEMTLQQIDHLNEQYNSSIPFVLMNSFNTDDETVEFLQKMEINQTKPIIFQQNRFPRLYEESGLPIADSCQLKGLRDQAWYPPGHGDVYRSLQKSGLLERFIEEGKNWIFLSNIDNIGATPDLKILCWLEEQEKKGAEHRIDFLMEVADKTPTDKKGGTLVLYNGALKLLEIAQVPEDHVKDFQDSNQFKFFNTNNLWINVKALSNILKDDDLTLDLIGTVKIIPNNDENFFIPDGIILENTVITEPI</sequence>
<reference evidence="10 11" key="1">
    <citation type="submission" date="2019-07" db="EMBL/GenBank/DDBJ databases">
        <authorList>
            <person name="Jastrzebski P J."/>
            <person name="Paukszto L."/>
            <person name="Jastrzebski P J."/>
        </authorList>
    </citation>
    <scope>NUCLEOTIDE SEQUENCE [LARGE SCALE GENOMIC DNA]</scope>
    <source>
        <strain evidence="10 11">WMS-il1</strain>
    </source>
</reference>
<dbReference type="Pfam" id="PF01704">
    <property type="entry name" value="UDPGP"/>
    <property type="match status" value="1"/>
</dbReference>
<dbReference type="Gene3D" id="3.90.550.10">
    <property type="entry name" value="Spore Coat Polysaccharide Biosynthesis Protein SpsA, Chain A"/>
    <property type="match status" value="1"/>
</dbReference>
<organism evidence="10 11">
    <name type="scientific">Hymenolepis diminuta</name>
    <name type="common">Rat tapeworm</name>
    <dbReference type="NCBI Taxonomy" id="6216"/>
    <lineage>
        <taxon>Eukaryota</taxon>
        <taxon>Metazoa</taxon>
        <taxon>Spiralia</taxon>
        <taxon>Lophotrochozoa</taxon>
        <taxon>Platyhelminthes</taxon>
        <taxon>Cestoda</taxon>
        <taxon>Eucestoda</taxon>
        <taxon>Cyclophyllidea</taxon>
        <taxon>Hymenolepididae</taxon>
        <taxon>Hymenolepis</taxon>
    </lineage>
</organism>
<evidence type="ECO:0000256" key="6">
    <source>
        <dbReference type="ARBA" id="ARBA00022695"/>
    </source>
</evidence>
<dbReference type="FunFam" id="3.90.550.10:FF:000002">
    <property type="entry name" value="UTP--glucose-1-phosphate uridylyltransferase"/>
    <property type="match status" value="1"/>
</dbReference>
<evidence type="ECO:0000256" key="9">
    <source>
        <dbReference type="ARBA" id="ARBA00047432"/>
    </source>
</evidence>
<proteinExistence type="inferred from homology"/>
<dbReference type="UniPathway" id="UPA00164"/>
<evidence type="ECO:0000256" key="7">
    <source>
        <dbReference type="ARBA" id="ARBA00023579"/>
    </source>
</evidence>
<comment type="similarity">
    <text evidence="1">Belongs to the UDPGP type 1 family.</text>
</comment>
<dbReference type="GO" id="GO:0006011">
    <property type="term" value="P:UDP-alpha-D-glucose metabolic process"/>
    <property type="evidence" value="ECO:0007669"/>
    <property type="project" value="InterPro"/>
</dbReference>
<accession>A0A564XXL8</accession>
<comment type="function">
    <text evidence="7">UTP--glucose-1-phosphate uridylyltransferase catalyzing the conversion of glucose-1-phosphate into UDP-glucose, a crucial precursor for the production of glycogen.</text>
</comment>
<keyword evidence="11" id="KW-1185">Reference proteome</keyword>
<evidence type="ECO:0000256" key="5">
    <source>
        <dbReference type="ARBA" id="ARBA00022679"/>
    </source>
</evidence>
<evidence type="ECO:0000313" key="11">
    <source>
        <dbReference type="Proteomes" id="UP000321570"/>
    </source>
</evidence>
<evidence type="ECO:0000256" key="3">
    <source>
        <dbReference type="ARBA" id="ARBA00012415"/>
    </source>
</evidence>